<protein>
    <submittedName>
        <fullName evidence="2">ABC transporter permease</fullName>
    </submittedName>
</protein>
<evidence type="ECO:0000313" key="3">
    <source>
        <dbReference type="Proteomes" id="UP001596135"/>
    </source>
</evidence>
<keyword evidence="1" id="KW-0812">Transmembrane</keyword>
<feature type="transmembrane region" description="Helical" evidence="1">
    <location>
        <begin position="190"/>
        <end position="212"/>
    </location>
</feature>
<reference evidence="3" key="1">
    <citation type="journal article" date="2019" name="Int. J. Syst. Evol. Microbiol.">
        <title>The Global Catalogue of Microorganisms (GCM) 10K type strain sequencing project: providing services to taxonomists for standard genome sequencing and annotation.</title>
        <authorList>
            <consortium name="The Broad Institute Genomics Platform"/>
            <consortium name="The Broad Institute Genome Sequencing Center for Infectious Disease"/>
            <person name="Wu L."/>
            <person name="Ma J."/>
        </authorList>
    </citation>
    <scope>NUCLEOTIDE SEQUENCE [LARGE SCALE GENOMIC DNA]</scope>
    <source>
        <strain evidence="3">CCUG 54522</strain>
    </source>
</reference>
<feature type="transmembrane region" description="Helical" evidence="1">
    <location>
        <begin position="387"/>
        <end position="410"/>
    </location>
</feature>
<comment type="caution">
    <text evidence="2">The sequence shown here is derived from an EMBL/GenBank/DDBJ whole genome shotgun (WGS) entry which is preliminary data.</text>
</comment>
<feature type="transmembrane region" description="Helical" evidence="1">
    <location>
        <begin position="19"/>
        <end position="37"/>
    </location>
</feature>
<feature type="transmembrane region" description="Helical" evidence="1">
    <location>
        <begin position="422"/>
        <end position="440"/>
    </location>
</feature>
<feature type="transmembrane region" description="Helical" evidence="1">
    <location>
        <begin position="494"/>
        <end position="517"/>
    </location>
</feature>
<keyword evidence="1" id="KW-0472">Membrane</keyword>
<feature type="transmembrane region" description="Helical" evidence="1">
    <location>
        <begin position="452"/>
        <end position="474"/>
    </location>
</feature>
<evidence type="ECO:0000256" key="1">
    <source>
        <dbReference type="SAM" id="Phobius"/>
    </source>
</evidence>
<feature type="transmembrane region" description="Helical" evidence="1">
    <location>
        <begin position="126"/>
        <end position="151"/>
    </location>
</feature>
<keyword evidence="1" id="KW-1133">Transmembrane helix</keyword>
<accession>A0ABW1LKB2</accession>
<feature type="transmembrane region" description="Helical" evidence="1">
    <location>
        <begin position="232"/>
        <end position="253"/>
    </location>
</feature>
<feature type="transmembrane region" description="Helical" evidence="1">
    <location>
        <begin position="78"/>
        <end position="97"/>
    </location>
</feature>
<feature type="transmembrane region" description="Helical" evidence="1">
    <location>
        <begin position="291"/>
        <end position="308"/>
    </location>
</feature>
<dbReference type="Proteomes" id="UP001596135">
    <property type="component" value="Unassembled WGS sequence"/>
</dbReference>
<organism evidence="2 3">
    <name type="scientific">Nocardioides hankookensis</name>
    <dbReference type="NCBI Taxonomy" id="443157"/>
    <lineage>
        <taxon>Bacteria</taxon>
        <taxon>Bacillati</taxon>
        <taxon>Actinomycetota</taxon>
        <taxon>Actinomycetes</taxon>
        <taxon>Propionibacteriales</taxon>
        <taxon>Nocardioidaceae</taxon>
        <taxon>Nocardioides</taxon>
    </lineage>
</organism>
<dbReference type="RefSeq" id="WP_379155037.1">
    <property type="nucleotide sequence ID" value="NZ_JBHSRJ010000004.1"/>
</dbReference>
<evidence type="ECO:0000313" key="2">
    <source>
        <dbReference type="EMBL" id="MFC6044164.1"/>
    </source>
</evidence>
<name>A0ABW1LKB2_9ACTN</name>
<sequence length="523" mass="54939">MTGTGTFLLTFLRRDRWMLLWWVLGGVSLYLATVYSVDQLYTTQAEYDAAAASTESNAAFIAMAGPARALDTLGGQTAWQTTAFGAILAGLMSMFLVGRHTRAEEENGRDELLRAAAVGRHAPMTAAALVAGIATLVLGLLVSVGLTAYGLAAADSFGLGLGVTACGWVFTGTALIAVQLTASTRAAYGLAGGFIAVAYVLRAIGDVGNGVLSWLSPIGWYQAMHQFSGLRWWPMLLMLVAAGAAVVAAYALFERRDYGSGVFAARPGPERAPRGLLSGGGLAWRLQRGAVLGWAGGLFFAGLAYGAIGDDVQSLLGDSDVSQELFVQAGTDIVSGFYGTSILMLAVIGSGFAISSALRPRTEEENGHLEVLLATALARTRWLLGHVLVTVGGTALVLVASGLGLGAGYLMVTGDSDAAWDITWPVVQYVAPVLVLSGLGRVLYGVAPRWTVLAWAPLAYAAVVMLFGDLFRLPQWLQDVSPFEHVAMVPAEDVTWGPVLVLAVVALALSVAGQLAFRRRDIH</sequence>
<dbReference type="EMBL" id="JBHSRJ010000004">
    <property type="protein sequence ID" value="MFC6044164.1"/>
    <property type="molecule type" value="Genomic_DNA"/>
</dbReference>
<keyword evidence="3" id="KW-1185">Reference proteome</keyword>
<proteinExistence type="predicted"/>
<feature type="transmembrane region" description="Helical" evidence="1">
    <location>
        <begin position="333"/>
        <end position="354"/>
    </location>
</feature>
<feature type="transmembrane region" description="Helical" evidence="1">
    <location>
        <begin position="157"/>
        <end position="178"/>
    </location>
</feature>
<gene>
    <name evidence="2" type="ORF">ACFPYL_13795</name>
</gene>